<accession>M7ZEN3</accession>
<feature type="region of interest" description="Disordered" evidence="1">
    <location>
        <begin position="140"/>
        <end position="167"/>
    </location>
</feature>
<dbReference type="EMBL" id="KD273175">
    <property type="protein sequence ID" value="EMS46539.1"/>
    <property type="molecule type" value="Genomic_DNA"/>
</dbReference>
<gene>
    <name evidence="2" type="ORF">TRIUR3_14377</name>
</gene>
<reference evidence="2" key="1">
    <citation type="journal article" date="2013" name="Nature">
        <title>Draft genome of the wheat A-genome progenitor Triticum urartu.</title>
        <authorList>
            <person name="Ling H.Q."/>
            <person name="Zhao S."/>
            <person name="Liu D."/>
            <person name="Wang J."/>
            <person name="Sun H."/>
            <person name="Zhang C."/>
            <person name="Fan H."/>
            <person name="Li D."/>
            <person name="Dong L."/>
            <person name="Tao Y."/>
            <person name="Gao C."/>
            <person name="Wu H."/>
            <person name="Li Y."/>
            <person name="Cui Y."/>
            <person name="Guo X."/>
            <person name="Zheng S."/>
            <person name="Wang B."/>
            <person name="Yu K."/>
            <person name="Liang Q."/>
            <person name="Yang W."/>
            <person name="Lou X."/>
            <person name="Chen J."/>
            <person name="Feng M."/>
            <person name="Jian J."/>
            <person name="Zhang X."/>
            <person name="Luo G."/>
            <person name="Jiang Y."/>
            <person name="Liu J."/>
            <person name="Wang Z."/>
            <person name="Sha Y."/>
            <person name="Zhang B."/>
            <person name="Wu H."/>
            <person name="Tang D."/>
            <person name="Shen Q."/>
            <person name="Xue P."/>
            <person name="Zou S."/>
            <person name="Wang X."/>
            <person name="Liu X."/>
            <person name="Wang F."/>
            <person name="Yang Y."/>
            <person name="An X."/>
            <person name="Dong Z."/>
            <person name="Zhang K."/>
            <person name="Zhang X."/>
            <person name="Luo M.C."/>
            <person name="Dvorak J."/>
            <person name="Tong Y."/>
            <person name="Wang J."/>
            <person name="Yang H."/>
            <person name="Li Z."/>
            <person name="Wang D."/>
            <person name="Zhang A."/>
            <person name="Wang J."/>
        </authorList>
    </citation>
    <scope>NUCLEOTIDE SEQUENCE</scope>
</reference>
<evidence type="ECO:0000313" key="2">
    <source>
        <dbReference type="EMBL" id="EMS46539.1"/>
    </source>
</evidence>
<protein>
    <submittedName>
        <fullName evidence="2">Uncharacterized protein</fullName>
    </submittedName>
</protein>
<evidence type="ECO:0000256" key="1">
    <source>
        <dbReference type="SAM" id="MobiDB-lite"/>
    </source>
</evidence>
<organism evidence="2">
    <name type="scientific">Triticum urartu</name>
    <name type="common">Red wild einkorn</name>
    <name type="synonym">Crithodium urartu</name>
    <dbReference type="NCBI Taxonomy" id="4572"/>
    <lineage>
        <taxon>Eukaryota</taxon>
        <taxon>Viridiplantae</taxon>
        <taxon>Streptophyta</taxon>
        <taxon>Embryophyta</taxon>
        <taxon>Tracheophyta</taxon>
        <taxon>Spermatophyta</taxon>
        <taxon>Magnoliopsida</taxon>
        <taxon>Liliopsida</taxon>
        <taxon>Poales</taxon>
        <taxon>Poaceae</taxon>
        <taxon>BOP clade</taxon>
        <taxon>Pooideae</taxon>
        <taxon>Triticodae</taxon>
        <taxon>Triticeae</taxon>
        <taxon>Triticinae</taxon>
        <taxon>Triticum</taxon>
    </lineage>
</organism>
<dbReference type="AlphaFoldDB" id="M7ZEN3"/>
<proteinExistence type="predicted"/>
<sequence length="189" mass="20822">MESETPPRASPPHEADDPEVSSRRILLIHQGQKAAEGPVAGRTSEFAELKLQLDAADADVVLVNKRLDEARVIGAASGGGGDARIWRRFHHSVHLFLPPIHHHPHPHPHIAAVSPCGDGPVAPMLSPSCRRRHFLFAPKRPMRPPLRSSDVTSAPTHTQLPLHLPMVADLSGTRSLRSWRKDMQEDEEP</sequence>
<feature type="region of interest" description="Disordered" evidence="1">
    <location>
        <begin position="1"/>
        <end position="21"/>
    </location>
</feature>
<name>M7ZEN3_TRIUA</name>
<feature type="compositionally biased region" description="Polar residues" evidence="1">
    <location>
        <begin position="149"/>
        <end position="159"/>
    </location>
</feature>